<dbReference type="RefSeq" id="WP_208080264.1">
    <property type="nucleotide sequence ID" value="NZ_CP071869.1"/>
</dbReference>
<name>A0A975CS62_9FLAO</name>
<dbReference type="Proteomes" id="UP000663920">
    <property type="component" value="Chromosome"/>
</dbReference>
<keyword evidence="2" id="KW-1185">Reference proteome</keyword>
<evidence type="ECO:0000313" key="2">
    <source>
        <dbReference type="Proteomes" id="UP000663920"/>
    </source>
</evidence>
<sequence>MSPGVPSSLNKPNFPHIFCYLNDRKYISFENSGTINFEKVDFIEQICAGNFSAKLKNEMDENDIIEIKNGQFDLICTIP</sequence>
<proteinExistence type="predicted"/>
<organism evidence="1 2">
    <name type="scientific">Polaribacter cellanae</name>
    <dbReference type="NCBI Taxonomy" id="2818493"/>
    <lineage>
        <taxon>Bacteria</taxon>
        <taxon>Pseudomonadati</taxon>
        <taxon>Bacteroidota</taxon>
        <taxon>Flavobacteriia</taxon>
        <taxon>Flavobacteriales</taxon>
        <taxon>Flavobacteriaceae</taxon>
    </lineage>
</organism>
<dbReference type="AlphaFoldDB" id="A0A975CS62"/>
<protein>
    <submittedName>
        <fullName evidence="1">Uncharacterized protein</fullName>
    </submittedName>
</protein>
<gene>
    <name evidence="1" type="ORF">J3359_08540</name>
</gene>
<reference evidence="1 2" key="1">
    <citation type="submission" date="2021-03" db="EMBL/GenBank/DDBJ databases">
        <title>Complete genome of Polaribacter_sp.SM13.</title>
        <authorList>
            <person name="Jeong S.W."/>
            <person name="Bae J.W."/>
        </authorList>
    </citation>
    <scope>NUCLEOTIDE SEQUENCE [LARGE SCALE GENOMIC DNA]</scope>
    <source>
        <strain evidence="1 2">SM13</strain>
    </source>
</reference>
<evidence type="ECO:0000313" key="1">
    <source>
        <dbReference type="EMBL" id="QTE24292.1"/>
    </source>
</evidence>
<dbReference type="KEGG" id="pcea:J3359_08540"/>
<dbReference type="EMBL" id="CP071869">
    <property type="protein sequence ID" value="QTE24292.1"/>
    <property type="molecule type" value="Genomic_DNA"/>
</dbReference>
<accession>A0A975CS62</accession>